<sequence length="107" mass="12538">MTGKFEIKEEILKWKYYRKIEENSKNAFKAKNVVKHSEKGEEDLKEKEYIGGPIKIKISAKENFTSSFLKLPECVAIDVRVCLNKNFPHSEVEKEGSLKFFLQKFSF</sequence>
<keyword evidence="2" id="KW-1185">Reference proteome</keyword>
<dbReference type="Proteomes" id="UP001153678">
    <property type="component" value="Unassembled WGS sequence"/>
</dbReference>
<dbReference type="AlphaFoldDB" id="A0A9W4WWP2"/>
<evidence type="ECO:0000313" key="2">
    <source>
        <dbReference type="Proteomes" id="UP001153678"/>
    </source>
</evidence>
<comment type="caution">
    <text evidence="1">The sequence shown here is derived from an EMBL/GenBank/DDBJ whole genome shotgun (WGS) entry which is preliminary data.</text>
</comment>
<reference evidence="1" key="1">
    <citation type="submission" date="2022-08" db="EMBL/GenBank/DDBJ databases">
        <authorList>
            <person name="Kallberg Y."/>
            <person name="Tangrot J."/>
            <person name="Rosling A."/>
        </authorList>
    </citation>
    <scope>NUCLEOTIDE SEQUENCE</scope>
    <source>
        <strain evidence="1">Wild A</strain>
    </source>
</reference>
<proteinExistence type="predicted"/>
<organism evidence="1 2">
    <name type="scientific">Funneliformis geosporum</name>
    <dbReference type="NCBI Taxonomy" id="1117311"/>
    <lineage>
        <taxon>Eukaryota</taxon>
        <taxon>Fungi</taxon>
        <taxon>Fungi incertae sedis</taxon>
        <taxon>Mucoromycota</taxon>
        <taxon>Glomeromycotina</taxon>
        <taxon>Glomeromycetes</taxon>
        <taxon>Glomerales</taxon>
        <taxon>Glomeraceae</taxon>
        <taxon>Funneliformis</taxon>
    </lineage>
</organism>
<protein>
    <submittedName>
        <fullName evidence="1">297_t:CDS:1</fullName>
    </submittedName>
</protein>
<dbReference type="EMBL" id="CAMKVN010003417">
    <property type="protein sequence ID" value="CAI2184664.1"/>
    <property type="molecule type" value="Genomic_DNA"/>
</dbReference>
<name>A0A9W4WWP2_9GLOM</name>
<gene>
    <name evidence="1" type="ORF">FWILDA_LOCUS11690</name>
</gene>
<accession>A0A9W4WWP2</accession>
<evidence type="ECO:0000313" key="1">
    <source>
        <dbReference type="EMBL" id="CAI2184664.1"/>
    </source>
</evidence>